<protein>
    <submittedName>
        <fullName evidence="3">Glycosyltransferase family 9 protein</fullName>
    </submittedName>
</protein>
<dbReference type="InterPro" id="IPR051199">
    <property type="entry name" value="LPS_LOS_Heptosyltrfase"/>
</dbReference>
<dbReference type="PANTHER" id="PTHR30160:SF1">
    <property type="entry name" value="LIPOPOLYSACCHARIDE 1,2-N-ACETYLGLUCOSAMINETRANSFERASE-RELATED"/>
    <property type="match status" value="1"/>
</dbReference>
<dbReference type="Pfam" id="PF01075">
    <property type="entry name" value="Glyco_transf_9"/>
    <property type="match status" value="1"/>
</dbReference>
<comment type="caution">
    <text evidence="3">The sequence shown here is derived from an EMBL/GenBank/DDBJ whole genome shotgun (WGS) entry which is preliminary data.</text>
</comment>
<keyword evidence="1" id="KW-0328">Glycosyltransferase</keyword>
<dbReference type="Proteomes" id="UP000600307">
    <property type="component" value="Unassembled WGS sequence"/>
</dbReference>
<dbReference type="InterPro" id="IPR002201">
    <property type="entry name" value="Glyco_trans_9"/>
</dbReference>
<organism evidence="3 4">
    <name type="scientific">Rahnella victoriana</name>
    <dbReference type="NCBI Taxonomy" id="1510570"/>
    <lineage>
        <taxon>Bacteria</taxon>
        <taxon>Pseudomonadati</taxon>
        <taxon>Pseudomonadota</taxon>
        <taxon>Gammaproteobacteria</taxon>
        <taxon>Enterobacterales</taxon>
        <taxon>Yersiniaceae</taxon>
        <taxon>Rahnella</taxon>
    </lineage>
</organism>
<evidence type="ECO:0000256" key="2">
    <source>
        <dbReference type="ARBA" id="ARBA00022679"/>
    </source>
</evidence>
<reference evidence="3 4" key="1">
    <citation type="submission" date="2020-11" db="EMBL/GenBank/DDBJ databases">
        <title>Taxonomic investigation of Rahnella spp.</title>
        <authorList>
            <person name="Lee S.D."/>
        </authorList>
    </citation>
    <scope>NUCLEOTIDE SEQUENCE [LARGE SCALE GENOMIC DNA]</scope>
    <source>
        <strain evidence="3 4">SAP-10</strain>
    </source>
</reference>
<evidence type="ECO:0000313" key="3">
    <source>
        <dbReference type="EMBL" id="MBF7957629.1"/>
    </source>
</evidence>
<name>A0ABS0DUT3_9GAMM</name>
<accession>A0ABS0DUT3</accession>
<proteinExistence type="predicted"/>
<dbReference type="Gene3D" id="3.40.50.2000">
    <property type="entry name" value="Glycogen Phosphorylase B"/>
    <property type="match status" value="2"/>
</dbReference>
<keyword evidence="4" id="KW-1185">Reference proteome</keyword>
<sequence length="347" mass="39378">MKILIIRRENIGDLILTTPLISILAKNHQVDMLVNSYNKLVLDGHPGVRKVHHYTKLHHEGSVRKKIQAFFHRIATTFRIWREGYDVAIVAGNWNKRPLQWATLSRAKRIIAIGEDAPDAVTDKIPYMPDGKHMVEQMAELARPLDCYTKPGALALWVTKSEREFAVHKIKNTYNMPLYGVQISARKEKQRWPVENYIEFAHRLSRTEPCKIILFWSPGAEDNLQHPGDDEKAQRIMNACKDIIMVPFNTVNIRELMAGMSLCDQIITSDGGALHIAAGVGKPVVALFGNSDPRVWGPWKVPCRIIASAEEDVARLSAEDVFHEFIALRNEVTDSQKIFSRMTGNLN</sequence>
<dbReference type="CDD" id="cd03789">
    <property type="entry name" value="GT9_LPS_heptosyltransferase"/>
    <property type="match status" value="1"/>
</dbReference>
<dbReference type="RefSeq" id="WP_195817806.1">
    <property type="nucleotide sequence ID" value="NZ_JADOBH010000004.1"/>
</dbReference>
<keyword evidence="2" id="KW-0808">Transferase</keyword>
<evidence type="ECO:0000313" key="4">
    <source>
        <dbReference type="Proteomes" id="UP000600307"/>
    </source>
</evidence>
<evidence type="ECO:0000256" key="1">
    <source>
        <dbReference type="ARBA" id="ARBA00022676"/>
    </source>
</evidence>
<dbReference type="EMBL" id="JADOBH010000004">
    <property type="protein sequence ID" value="MBF7957629.1"/>
    <property type="molecule type" value="Genomic_DNA"/>
</dbReference>
<dbReference type="SUPFAM" id="SSF53756">
    <property type="entry name" value="UDP-Glycosyltransferase/glycogen phosphorylase"/>
    <property type="match status" value="1"/>
</dbReference>
<dbReference type="PANTHER" id="PTHR30160">
    <property type="entry name" value="TETRAACYLDISACCHARIDE 4'-KINASE-RELATED"/>
    <property type="match status" value="1"/>
</dbReference>
<gene>
    <name evidence="3" type="ORF">IV431_18890</name>
</gene>